<dbReference type="Gene3D" id="3.40.50.720">
    <property type="entry name" value="NAD(P)-binding Rossmann-like Domain"/>
    <property type="match status" value="1"/>
</dbReference>
<dbReference type="SUPFAM" id="SSF55347">
    <property type="entry name" value="Glyceraldehyde-3-phosphate dehydrogenase-like, C-terminal domain"/>
    <property type="match status" value="1"/>
</dbReference>
<evidence type="ECO:0008006" key="5">
    <source>
        <dbReference type="Google" id="ProtNLM"/>
    </source>
</evidence>
<organism evidence="3 4">
    <name type="scientific">Candidatus Enterococcus testudinis</name>
    <dbReference type="NCBI Taxonomy" id="1834191"/>
    <lineage>
        <taxon>Bacteria</taxon>
        <taxon>Bacillati</taxon>
        <taxon>Bacillota</taxon>
        <taxon>Bacilli</taxon>
        <taxon>Lactobacillales</taxon>
        <taxon>Enterococcaceae</taxon>
        <taxon>Enterococcus</taxon>
    </lineage>
</organism>
<dbReference type="InterPro" id="IPR000683">
    <property type="entry name" value="Gfo/Idh/MocA-like_OxRdtase_N"/>
</dbReference>
<dbReference type="InterPro" id="IPR036291">
    <property type="entry name" value="NAD(P)-bd_dom_sf"/>
</dbReference>
<dbReference type="Pfam" id="PF22725">
    <property type="entry name" value="GFO_IDH_MocA_C3"/>
    <property type="match status" value="1"/>
</dbReference>
<dbReference type="SUPFAM" id="SSF51735">
    <property type="entry name" value="NAD(P)-binding Rossmann-fold domains"/>
    <property type="match status" value="1"/>
</dbReference>
<dbReference type="RefSeq" id="WP_086274362.1">
    <property type="nucleotide sequence ID" value="NZ_NGKU01000001.1"/>
</dbReference>
<accession>A0A242A5U2</accession>
<evidence type="ECO:0000259" key="2">
    <source>
        <dbReference type="Pfam" id="PF22725"/>
    </source>
</evidence>
<protein>
    <recommendedName>
        <fullName evidence="5">Gfo/Idh/MocA-like oxidoreductase N-terminal domain-containing protein</fullName>
    </recommendedName>
</protein>
<dbReference type="Gene3D" id="3.30.360.10">
    <property type="entry name" value="Dihydrodipicolinate Reductase, domain 2"/>
    <property type="match status" value="1"/>
</dbReference>
<dbReference type="EMBL" id="NGKU01000001">
    <property type="protein sequence ID" value="OTN76407.1"/>
    <property type="molecule type" value="Genomic_DNA"/>
</dbReference>
<keyword evidence="4" id="KW-1185">Reference proteome</keyword>
<comment type="caution">
    <text evidence="3">The sequence shown here is derived from an EMBL/GenBank/DDBJ whole genome shotgun (WGS) entry which is preliminary data.</text>
</comment>
<dbReference type="AlphaFoldDB" id="A0A242A5U2"/>
<gene>
    <name evidence="3" type="ORF">A5886_001484</name>
</gene>
<reference evidence="3 4" key="1">
    <citation type="submission" date="2017-05" db="EMBL/GenBank/DDBJ databases">
        <title>The Genome Sequence of Enterococcus sp. 8G7_MSG3316.</title>
        <authorList>
            <consortium name="The Broad Institute Genomics Platform"/>
            <consortium name="The Broad Institute Genomic Center for Infectious Diseases"/>
            <person name="Earl A."/>
            <person name="Manson A."/>
            <person name="Schwartman J."/>
            <person name="Gilmore M."/>
            <person name="Abouelleil A."/>
            <person name="Cao P."/>
            <person name="Chapman S."/>
            <person name="Cusick C."/>
            <person name="Shea T."/>
            <person name="Young S."/>
            <person name="Neafsey D."/>
            <person name="Nusbaum C."/>
            <person name="Birren B."/>
        </authorList>
    </citation>
    <scope>NUCLEOTIDE SEQUENCE [LARGE SCALE GENOMIC DNA]</scope>
    <source>
        <strain evidence="3 4">8G7_MSG3316</strain>
    </source>
</reference>
<dbReference type="PANTHER" id="PTHR43054:SF1">
    <property type="entry name" value="SCYLLO-INOSITOL 2-DEHYDROGENASE (NADP(+)) IOLU"/>
    <property type="match status" value="1"/>
</dbReference>
<dbReference type="OrthoDB" id="9815825at2"/>
<evidence type="ECO:0000259" key="1">
    <source>
        <dbReference type="Pfam" id="PF01408"/>
    </source>
</evidence>
<evidence type="ECO:0000313" key="4">
    <source>
        <dbReference type="Proteomes" id="UP000195043"/>
    </source>
</evidence>
<sequence>MKLAIFGAGMIVHDFMKVVHDLPEIELRAILGTETDVPGMKALKEAHGIEMIYTDLAECLADETVDTVYVALPNHLHYHFAKEALLQGKHVICEKPFTLKKSELLALAAIAKEKQLILIEAITNQYLANYQAIKAQLTELGDLKLIECNYSQYSSRYDLFKEGTVLPAFNPKMGGGALMDINIYNIHFVVGLLGTPNAVHYHANIEQGIDTSGVLLLDYDQTKVVCIGAKDSTATIRSTIQGTKGSIIVNGPTNVLDSYAYEALKTPAVTIDRKVNEHRMYEEFKMFQQVIASNDQSFAEDRLAHSQRVMDVVEAALADAQINLG</sequence>
<name>A0A242A5U2_9ENTE</name>
<feature type="domain" description="Gfo/Idh/MocA-like oxidoreductase N-terminal" evidence="1">
    <location>
        <begin position="2"/>
        <end position="119"/>
    </location>
</feature>
<dbReference type="GO" id="GO:0000166">
    <property type="term" value="F:nucleotide binding"/>
    <property type="evidence" value="ECO:0007669"/>
    <property type="project" value="InterPro"/>
</dbReference>
<feature type="domain" description="GFO/IDH/MocA-like oxidoreductase" evidence="2">
    <location>
        <begin position="139"/>
        <end position="247"/>
    </location>
</feature>
<dbReference type="PANTHER" id="PTHR43054">
    <property type="match status" value="1"/>
</dbReference>
<proteinExistence type="predicted"/>
<dbReference type="Proteomes" id="UP000195043">
    <property type="component" value="Unassembled WGS sequence"/>
</dbReference>
<evidence type="ECO:0000313" key="3">
    <source>
        <dbReference type="EMBL" id="OTN76407.1"/>
    </source>
</evidence>
<dbReference type="Pfam" id="PF01408">
    <property type="entry name" value="GFO_IDH_MocA"/>
    <property type="match status" value="1"/>
</dbReference>
<dbReference type="InterPro" id="IPR055170">
    <property type="entry name" value="GFO_IDH_MocA-like_dom"/>
</dbReference>
<dbReference type="STRING" id="1834191.A5886_001484"/>